<sequence>MHAARCNLPSVLCTLHAACCTLHSALCTLALFGLTTDRCYRYTAAPGNAPRCLHLEMGNADSKPWQRENRNQSTASILSFILPYIASRMASTSFAKPSR</sequence>
<accession>A0A6G1KJE3</accession>
<gene>
    <name evidence="2" type="ORF">K504DRAFT_461541</name>
</gene>
<dbReference type="EMBL" id="MU005765">
    <property type="protein sequence ID" value="KAF2712954.1"/>
    <property type="molecule type" value="Genomic_DNA"/>
</dbReference>
<organism evidence="2 3">
    <name type="scientific">Pleomassaria siparia CBS 279.74</name>
    <dbReference type="NCBI Taxonomy" id="1314801"/>
    <lineage>
        <taxon>Eukaryota</taxon>
        <taxon>Fungi</taxon>
        <taxon>Dikarya</taxon>
        <taxon>Ascomycota</taxon>
        <taxon>Pezizomycotina</taxon>
        <taxon>Dothideomycetes</taxon>
        <taxon>Pleosporomycetidae</taxon>
        <taxon>Pleosporales</taxon>
        <taxon>Pleomassariaceae</taxon>
        <taxon>Pleomassaria</taxon>
    </lineage>
</organism>
<name>A0A6G1KJE3_9PLEO</name>
<reference evidence="2" key="1">
    <citation type="journal article" date="2020" name="Stud. Mycol.">
        <title>101 Dothideomycetes genomes: a test case for predicting lifestyles and emergence of pathogens.</title>
        <authorList>
            <person name="Haridas S."/>
            <person name="Albert R."/>
            <person name="Binder M."/>
            <person name="Bloem J."/>
            <person name="Labutti K."/>
            <person name="Salamov A."/>
            <person name="Andreopoulos B."/>
            <person name="Baker S."/>
            <person name="Barry K."/>
            <person name="Bills G."/>
            <person name="Bluhm B."/>
            <person name="Cannon C."/>
            <person name="Castanera R."/>
            <person name="Culley D."/>
            <person name="Daum C."/>
            <person name="Ezra D."/>
            <person name="Gonzalez J."/>
            <person name="Henrissat B."/>
            <person name="Kuo A."/>
            <person name="Liang C."/>
            <person name="Lipzen A."/>
            <person name="Lutzoni F."/>
            <person name="Magnuson J."/>
            <person name="Mondo S."/>
            <person name="Nolan M."/>
            <person name="Ohm R."/>
            <person name="Pangilinan J."/>
            <person name="Park H.-J."/>
            <person name="Ramirez L."/>
            <person name="Alfaro M."/>
            <person name="Sun H."/>
            <person name="Tritt A."/>
            <person name="Yoshinaga Y."/>
            <person name="Zwiers L.-H."/>
            <person name="Turgeon B."/>
            <person name="Goodwin S."/>
            <person name="Spatafora J."/>
            <person name="Crous P."/>
            <person name="Grigoriev I."/>
        </authorList>
    </citation>
    <scope>NUCLEOTIDE SEQUENCE</scope>
    <source>
        <strain evidence="2">CBS 279.74</strain>
    </source>
</reference>
<evidence type="ECO:0000256" key="1">
    <source>
        <dbReference type="SAM" id="SignalP"/>
    </source>
</evidence>
<keyword evidence="3" id="KW-1185">Reference proteome</keyword>
<protein>
    <recommendedName>
        <fullName evidence="4">Secreted protein</fullName>
    </recommendedName>
</protein>
<evidence type="ECO:0000313" key="2">
    <source>
        <dbReference type="EMBL" id="KAF2712954.1"/>
    </source>
</evidence>
<dbReference type="AlphaFoldDB" id="A0A6G1KJE3"/>
<proteinExistence type="predicted"/>
<dbReference type="Proteomes" id="UP000799428">
    <property type="component" value="Unassembled WGS sequence"/>
</dbReference>
<evidence type="ECO:0008006" key="4">
    <source>
        <dbReference type="Google" id="ProtNLM"/>
    </source>
</evidence>
<feature type="chain" id="PRO_5026014794" description="Secreted protein" evidence="1">
    <location>
        <begin position="28"/>
        <end position="99"/>
    </location>
</feature>
<keyword evidence="1" id="KW-0732">Signal</keyword>
<feature type="signal peptide" evidence="1">
    <location>
        <begin position="1"/>
        <end position="27"/>
    </location>
</feature>
<evidence type="ECO:0000313" key="3">
    <source>
        <dbReference type="Proteomes" id="UP000799428"/>
    </source>
</evidence>